<dbReference type="Proteomes" id="UP001597508">
    <property type="component" value="Unassembled WGS sequence"/>
</dbReference>
<dbReference type="EMBL" id="JBHULH010000001">
    <property type="protein sequence ID" value="MFD2566669.1"/>
    <property type="molecule type" value="Genomic_DNA"/>
</dbReference>
<comment type="caution">
    <text evidence="1">The sequence shown here is derived from an EMBL/GenBank/DDBJ whole genome shotgun (WGS) entry which is preliminary data.</text>
</comment>
<name>A0ABW5LS00_9FLAO</name>
<proteinExistence type="predicted"/>
<organism evidence="1 2">
    <name type="scientific">Pseudotenacibaculum haliotis</name>
    <dbReference type="NCBI Taxonomy" id="1862138"/>
    <lineage>
        <taxon>Bacteria</taxon>
        <taxon>Pseudomonadati</taxon>
        <taxon>Bacteroidota</taxon>
        <taxon>Flavobacteriia</taxon>
        <taxon>Flavobacteriales</taxon>
        <taxon>Flavobacteriaceae</taxon>
        <taxon>Pseudotenacibaculum</taxon>
    </lineage>
</organism>
<reference evidence="2" key="1">
    <citation type="journal article" date="2019" name="Int. J. Syst. Evol. Microbiol.">
        <title>The Global Catalogue of Microorganisms (GCM) 10K type strain sequencing project: providing services to taxonomists for standard genome sequencing and annotation.</title>
        <authorList>
            <consortium name="The Broad Institute Genomics Platform"/>
            <consortium name="The Broad Institute Genome Sequencing Center for Infectious Disease"/>
            <person name="Wu L."/>
            <person name="Ma J."/>
        </authorList>
    </citation>
    <scope>NUCLEOTIDE SEQUENCE [LARGE SCALE GENOMIC DNA]</scope>
    <source>
        <strain evidence="2">KCTC 52127</strain>
    </source>
</reference>
<keyword evidence="2" id="KW-1185">Reference proteome</keyword>
<sequence>MKSIKIILTEVVCIATTLLNAQEKETENTWKGSRPDGHAPISVMGDHYHGKGELMFSYRYMYMNMEGLKAGSNNIDAQDVLIPNGGSYMVSPTQMPMNMHMLGAMYAPSDKLTLMSMFNYISMDMDHITAAGGAFATESSGLGDIKISALYKFLNKNKQSLHGQLGFSLPTGSIDNKSVTPASNGNEVILPYPMQIGSGTFDTDVAVTYLGQAELVSWGSQLKGTFRFGENDNGYRLGNQFGLNNWFAVKAANWISFSARVQGLIVNEIEGLNPALNPNMVITANTVNSGGEYIFGGLGFNFYVPEGNLKNFRFGFEFSSPLYQNLNGVQLKQKETITLGVQYAL</sequence>
<evidence type="ECO:0000313" key="1">
    <source>
        <dbReference type="EMBL" id="MFD2566669.1"/>
    </source>
</evidence>
<evidence type="ECO:0000313" key="2">
    <source>
        <dbReference type="Proteomes" id="UP001597508"/>
    </source>
</evidence>
<gene>
    <name evidence="1" type="ORF">ACFSRZ_04750</name>
</gene>
<accession>A0ABW5LS00</accession>
<protein>
    <submittedName>
        <fullName evidence="1">Transporter</fullName>
    </submittedName>
</protein>
<dbReference type="RefSeq" id="WP_379665374.1">
    <property type="nucleotide sequence ID" value="NZ_JBHULH010000001.1"/>
</dbReference>